<evidence type="ECO:0000256" key="3">
    <source>
        <dbReference type="ARBA" id="ARBA00022452"/>
    </source>
</evidence>
<keyword evidence="5 7" id="KW-0472">Membrane</keyword>
<dbReference type="FunFam" id="2.170.130.10:FF:000008">
    <property type="entry name" value="SusC/RagA family TonB-linked outer membrane protein"/>
    <property type="match status" value="1"/>
</dbReference>
<dbReference type="InterPro" id="IPR039426">
    <property type="entry name" value="TonB-dep_rcpt-like"/>
</dbReference>
<keyword evidence="2 7" id="KW-0813">Transport</keyword>
<evidence type="ECO:0000256" key="4">
    <source>
        <dbReference type="ARBA" id="ARBA00022692"/>
    </source>
</evidence>
<dbReference type="HOGENOM" id="CLU_004317_0_1_10"/>
<dbReference type="NCBIfam" id="TIGR04056">
    <property type="entry name" value="OMP_RagA_SusC"/>
    <property type="match status" value="1"/>
</dbReference>
<dbReference type="InterPro" id="IPR008969">
    <property type="entry name" value="CarboxyPept-like_regulatory"/>
</dbReference>
<evidence type="ECO:0000256" key="1">
    <source>
        <dbReference type="ARBA" id="ARBA00004571"/>
    </source>
</evidence>
<dbReference type="SUPFAM" id="SSF49464">
    <property type="entry name" value="Carboxypeptidase regulatory domain-like"/>
    <property type="match status" value="1"/>
</dbReference>
<dbReference type="Gene3D" id="2.40.170.20">
    <property type="entry name" value="TonB-dependent receptor, beta-barrel domain"/>
    <property type="match status" value="1"/>
</dbReference>
<dbReference type="InterPro" id="IPR036942">
    <property type="entry name" value="Beta-barrel_TonB_sf"/>
</dbReference>
<dbReference type="NCBIfam" id="TIGR04057">
    <property type="entry name" value="SusC_RagA_signa"/>
    <property type="match status" value="1"/>
</dbReference>
<dbReference type="eggNOG" id="COG4206">
    <property type="taxonomic scope" value="Bacteria"/>
</dbReference>
<evidence type="ECO:0000313" key="10">
    <source>
        <dbReference type="Proteomes" id="UP000000310"/>
    </source>
</evidence>
<keyword evidence="3 7" id="KW-1134">Transmembrane beta strand</keyword>
<dbReference type="InterPro" id="IPR002105">
    <property type="entry name" value="Dockerin_1_rpt"/>
</dbReference>
<dbReference type="InterPro" id="IPR023996">
    <property type="entry name" value="TonB-dep_OMP_SusC/RagA"/>
</dbReference>
<dbReference type="Proteomes" id="UP000000310">
    <property type="component" value="Chromosome"/>
</dbReference>
<dbReference type="KEGG" id="psn:Pedsa_1097"/>
<keyword evidence="6 7" id="KW-0998">Cell outer membrane</keyword>
<dbReference type="Pfam" id="PF13715">
    <property type="entry name" value="CarbopepD_reg_2"/>
    <property type="match status" value="1"/>
</dbReference>
<evidence type="ECO:0000256" key="6">
    <source>
        <dbReference type="ARBA" id="ARBA00023237"/>
    </source>
</evidence>
<dbReference type="AlphaFoldDB" id="F0SBM1"/>
<reference evidence="9 10" key="1">
    <citation type="journal article" date="2011" name="Stand. Genomic Sci.">
        <title>Complete genome sequence of the gliding, heparinolytic Pedobacter saltans type strain (113).</title>
        <authorList>
            <person name="Liolios K."/>
            <person name="Sikorski J."/>
            <person name="Lu M."/>
            <person name="Nolan M."/>
            <person name="Lapidus A."/>
            <person name="Lucas S."/>
            <person name="Hammon N."/>
            <person name="Deshpande S."/>
            <person name="Cheng J.F."/>
            <person name="Tapia R."/>
            <person name="Han C."/>
            <person name="Goodwin L."/>
            <person name="Pitluck S."/>
            <person name="Huntemann M."/>
            <person name="Ivanova N."/>
            <person name="Pagani I."/>
            <person name="Mavromatis K."/>
            <person name="Ovchinikova G."/>
            <person name="Pati A."/>
            <person name="Chen A."/>
            <person name="Palaniappan K."/>
            <person name="Land M."/>
            <person name="Hauser L."/>
            <person name="Brambilla E.M."/>
            <person name="Kotsyurbenko O."/>
            <person name="Rohde M."/>
            <person name="Tindall B.J."/>
            <person name="Abt B."/>
            <person name="Goker M."/>
            <person name="Detter J.C."/>
            <person name="Woyke T."/>
            <person name="Bristow J."/>
            <person name="Eisen J.A."/>
            <person name="Markowitz V."/>
            <person name="Hugenholtz P."/>
            <person name="Klenk H.P."/>
            <person name="Kyrpides N.C."/>
        </authorList>
    </citation>
    <scope>NUCLEOTIDE SEQUENCE [LARGE SCALE GENOMIC DNA]</scope>
    <source>
        <strain evidence="10">ATCC 51119 / DSM 12145 / JCM 21818 / LMG 10337 / NBRC 100064 / NCIMB 13643</strain>
    </source>
</reference>
<dbReference type="InterPro" id="IPR018247">
    <property type="entry name" value="EF_Hand_1_Ca_BS"/>
</dbReference>
<dbReference type="PROSITE" id="PS00018">
    <property type="entry name" value="EF_HAND_1"/>
    <property type="match status" value="1"/>
</dbReference>
<dbReference type="Pfam" id="PF07715">
    <property type="entry name" value="Plug"/>
    <property type="match status" value="1"/>
</dbReference>
<feature type="domain" description="TonB-dependent receptor plug" evidence="8">
    <location>
        <begin position="222"/>
        <end position="330"/>
    </location>
</feature>
<evidence type="ECO:0000256" key="2">
    <source>
        <dbReference type="ARBA" id="ARBA00022448"/>
    </source>
</evidence>
<dbReference type="GO" id="GO:0009279">
    <property type="term" value="C:cell outer membrane"/>
    <property type="evidence" value="ECO:0007669"/>
    <property type="project" value="UniProtKB-SubCell"/>
</dbReference>
<name>F0SBM1_PSESL</name>
<keyword evidence="9" id="KW-0675">Receptor</keyword>
<dbReference type="GO" id="GO:0004553">
    <property type="term" value="F:hydrolase activity, hydrolyzing O-glycosyl compounds"/>
    <property type="evidence" value="ECO:0007669"/>
    <property type="project" value="InterPro"/>
</dbReference>
<dbReference type="STRING" id="762903.Pedsa_1097"/>
<evidence type="ECO:0000256" key="5">
    <source>
        <dbReference type="ARBA" id="ARBA00023136"/>
    </source>
</evidence>
<accession>F0SBM1</accession>
<dbReference type="SUPFAM" id="SSF56935">
    <property type="entry name" value="Porins"/>
    <property type="match status" value="1"/>
</dbReference>
<dbReference type="PROSITE" id="PS52016">
    <property type="entry name" value="TONB_DEPENDENT_REC_3"/>
    <property type="match status" value="1"/>
</dbReference>
<sequence length="1152" mass="127285">MYKKIKTSICGNRCALLSKILLTMKLAFALLLIGFLHVSAAGFAQKINLNKKNILLMDVLKEIRKQSGYNILFTGGAVKNQVIQSIDLSNASIEEAMNKSLGSFGLTYKIVDKNVVISKLQEEVPRQPKTIPITGKVVDENGDPLAGVAVKVKNAQTGAVTDASGIYKITVINTEAVLVYSFIGFSQQERKVGNDKTINITLKEQNTALNQIVVIGYGEVSRKDLTGAVSEVNVKDIVKAPVPSFIDALAGRVAGVKVSANDGQPGSEMNIVIRGANSLTQNNSPLYVIDGFPVEDISSAAINPDDIETLNILKDASSTAVYGSRAANGVVVIETKKGKIGKPVITFNSSLGMHKVIKQMEMMSSYDFVKYQLELNEGRATNRYLSDKTLDDYKNISGVDWQGKILKTTLIQNHNLAIRGGNAQTKYSLSGSLFKQPGIINNTGFNRTQFRASLDQTISKKITVGFNANFGSLMNYGQVVAVGEGASSTYLLYRTWGYRPVSGNADFDLENDMADPDNLQLADIRLNPYITSSNDYTRNRIIDLVANGYVKYDISKGLTLRLTGSAKGNNQRRSLFYNSNTTQGSSLNPSNKFGVNGSIRYSDTFNWSNQNTLTWNKTFNRIHKLTLMGGTSIQENKFDQYGYGTIDINTEQLGMPGLETGNLYSAIATATGNTLASFYGRVNYGFKSKYLLTATFRADGSSKFAKGHRWGYFPSAAFAWNMHEEDFVKNISLISNSKLRVSYGATGNNRIADFAYLPSLNMLVGNAYSFNNQSPVRGTISTNLGDTDLKWESTAQADIGWDLGFFKDKIQLTIDMYSKTTKDLLLYANFPATTGYLQAYKNVGSVRNRGMEFSLNTNNVRKKDFSWSSNFNISFNDSKVLELANGDKNLFSTVSFFSQYNGSALYLARVDQPMGQFYGYVFDGIYQLDQFDNPAPGKYILKKEFPSNASATERDNIQPGDIRYKDLNGDGVINSNDMTVIGRALPIHTGGFNNNFTYKNFDLNVFFQWSYGNQIYNANRLIFDGNGIKALDLNQYASYSNRWTPENPSNTNYRTGGQGPQGIHSSRVLEDGSFLRLKTLALAYSLPKRLIKSAYLDELKLNVAVQNLITWTRYSGMDPEVSVRSSIPTTPGFDYSAYPMARTIVFGINATF</sequence>
<reference evidence="10" key="2">
    <citation type="submission" date="2011-02" db="EMBL/GenBank/DDBJ databases">
        <title>The complete genome of Pedobacter saltans DSM 12145.</title>
        <authorList>
            <consortium name="US DOE Joint Genome Institute (JGI-PGF)"/>
            <person name="Lucas S."/>
            <person name="Copeland A."/>
            <person name="Lapidus A."/>
            <person name="Bruce D."/>
            <person name="Goodwin L."/>
            <person name="Pitluck S."/>
            <person name="Kyrpides N."/>
            <person name="Mavromatis K."/>
            <person name="Pagani I."/>
            <person name="Ivanova N."/>
            <person name="Ovchinnikova G."/>
            <person name="Lu M."/>
            <person name="Detter J.C."/>
            <person name="Han C."/>
            <person name="Land M."/>
            <person name="Hauser L."/>
            <person name="Markowitz V."/>
            <person name="Cheng J.-F."/>
            <person name="Hugenholtz P."/>
            <person name="Woyke T."/>
            <person name="Wu D."/>
            <person name="Tindall B."/>
            <person name="Pomrenke H.G."/>
            <person name="Brambilla E."/>
            <person name="Klenk H.-P."/>
            <person name="Eisen J.A."/>
        </authorList>
    </citation>
    <scope>NUCLEOTIDE SEQUENCE [LARGE SCALE GENOMIC DNA]</scope>
    <source>
        <strain evidence="10">ATCC 51119 / DSM 12145 / JCM 21818 / LMG 10337 / NBRC 100064 / NCIMB 13643</strain>
    </source>
</reference>
<evidence type="ECO:0000259" key="8">
    <source>
        <dbReference type="Pfam" id="PF07715"/>
    </source>
</evidence>
<evidence type="ECO:0000256" key="7">
    <source>
        <dbReference type="PROSITE-ProRule" id="PRU01360"/>
    </source>
</evidence>
<organism evidence="9 10">
    <name type="scientific">Pseudopedobacter saltans (strain ATCC 51119 / DSM 12145 / JCM 21818 / CCUG 39354 / LMG 10337 / NBRC 100064 / NCIMB 13643)</name>
    <name type="common">Pedobacter saltans</name>
    <dbReference type="NCBI Taxonomy" id="762903"/>
    <lineage>
        <taxon>Bacteria</taxon>
        <taxon>Pseudomonadati</taxon>
        <taxon>Bacteroidota</taxon>
        <taxon>Sphingobacteriia</taxon>
        <taxon>Sphingobacteriales</taxon>
        <taxon>Sphingobacteriaceae</taxon>
        <taxon>Pseudopedobacter</taxon>
    </lineage>
</organism>
<comment type="similarity">
    <text evidence="7">Belongs to the TonB-dependent receptor family.</text>
</comment>
<dbReference type="PROSITE" id="PS00448">
    <property type="entry name" value="CLOS_CELLULOSOME_RPT"/>
    <property type="match status" value="1"/>
</dbReference>
<dbReference type="InterPro" id="IPR023997">
    <property type="entry name" value="TonB-dep_OMP_SusC/RagA_CS"/>
</dbReference>
<dbReference type="InterPro" id="IPR037066">
    <property type="entry name" value="Plug_dom_sf"/>
</dbReference>
<gene>
    <name evidence="9" type="ordered locus">Pedsa_1097</name>
</gene>
<proteinExistence type="inferred from homology"/>
<evidence type="ECO:0000313" key="9">
    <source>
        <dbReference type="EMBL" id="ADY51667.1"/>
    </source>
</evidence>
<comment type="subcellular location">
    <subcellularLocation>
        <location evidence="1 7">Cell outer membrane</location>
        <topology evidence="1 7">Multi-pass membrane protein</topology>
    </subcellularLocation>
</comment>
<protein>
    <submittedName>
        <fullName evidence="9">TonB-dependent receptor plug</fullName>
    </submittedName>
</protein>
<dbReference type="EMBL" id="CP002545">
    <property type="protein sequence ID" value="ADY51667.1"/>
    <property type="molecule type" value="Genomic_DNA"/>
</dbReference>
<dbReference type="Gene3D" id="2.60.40.1120">
    <property type="entry name" value="Carboxypeptidase-like, regulatory domain"/>
    <property type="match status" value="1"/>
</dbReference>
<keyword evidence="10" id="KW-1185">Reference proteome</keyword>
<dbReference type="Gene3D" id="2.170.130.10">
    <property type="entry name" value="TonB-dependent receptor, plug domain"/>
    <property type="match status" value="1"/>
</dbReference>
<dbReference type="InterPro" id="IPR012910">
    <property type="entry name" value="Plug_dom"/>
</dbReference>
<keyword evidence="4 7" id="KW-0812">Transmembrane</keyword>
<dbReference type="GO" id="GO:0000272">
    <property type="term" value="P:polysaccharide catabolic process"/>
    <property type="evidence" value="ECO:0007669"/>
    <property type="project" value="InterPro"/>
</dbReference>